<reference evidence="2" key="1">
    <citation type="journal article" date="2024" name="Front. Bioeng. Biotechnol.">
        <title>Genome-scale model development and genomic sequencing of the oleaginous clade Lipomyces.</title>
        <authorList>
            <person name="Czajka J.J."/>
            <person name="Han Y."/>
            <person name="Kim J."/>
            <person name="Mondo S.J."/>
            <person name="Hofstad B.A."/>
            <person name="Robles A."/>
            <person name="Haridas S."/>
            <person name="Riley R."/>
            <person name="LaButti K."/>
            <person name="Pangilinan J."/>
            <person name="Andreopoulos W."/>
            <person name="Lipzen A."/>
            <person name="Yan J."/>
            <person name="Wang M."/>
            <person name="Ng V."/>
            <person name="Grigoriev I.V."/>
            <person name="Spatafora J.W."/>
            <person name="Magnuson J.K."/>
            <person name="Baker S.E."/>
            <person name="Pomraning K.R."/>
        </authorList>
    </citation>
    <scope>NUCLEOTIDE SEQUENCE [LARGE SCALE GENOMIC DNA]</scope>
    <source>
        <strain evidence="2">CBS 7786</strain>
    </source>
</reference>
<accession>A0ACC3T305</accession>
<proteinExistence type="predicted"/>
<comment type="caution">
    <text evidence="1">The sequence shown here is derived from an EMBL/GenBank/DDBJ whole genome shotgun (WGS) entry which is preliminary data.</text>
</comment>
<evidence type="ECO:0000313" key="1">
    <source>
        <dbReference type="EMBL" id="KAK9238283.1"/>
    </source>
</evidence>
<organism evidence="1 2">
    <name type="scientific">Lipomyces kononenkoae</name>
    <name type="common">Yeast</name>
    <dbReference type="NCBI Taxonomy" id="34357"/>
    <lineage>
        <taxon>Eukaryota</taxon>
        <taxon>Fungi</taxon>
        <taxon>Dikarya</taxon>
        <taxon>Ascomycota</taxon>
        <taxon>Saccharomycotina</taxon>
        <taxon>Lipomycetes</taxon>
        <taxon>Lipomycetales</taxon>
        <taxon>Lipomycetaceae</taxon>
        <taxon>Lipomyces</taxon>
    </lineage>
</organism>
<protein>
    <submittedName>
        <fullName evidence="1">Glycosyltransferase family 20-domain-containing protein</fullName>
    </submittedName>
</protein>
<gene>
    <name evidence="1" type="ORF">V1525DRAFT_401599</name>
</gene>
<sequence length="872" mass="97778">MPSSTADMHPRSLPTLTECCRPDCQEALSLACSGRVISAMNLLPYELYTDVPPDATDVFSAVLDQVAAGDKQISTAMPAGAAVAPSPSSELPLFVRHRRGNSALYSGQSFLETGTSWKTVLVAWTGEIVNYDDRVAAQVAAATARAGTNHAAPVMNDFMLTEAEQTKAKFLLEEAAAKNESTIVPVFLYGGEQGRWRAYAEQVLWPLLHYILGEPSDGIEEKKWWLDYVKFNEAFADKICEIYMPGDIIWVHDYHLLLLPQILRQRLPKAYIGTFLHAPFPSSEYFRYLTKRRELLEGMLGSNMIGFQAYSFSRHFISACTRVLGFESTAASVDAFGARVAIDVFPIGIDAAKVQRDMDTPAVRENMVAIRDLYPGKKIIVGRDRLDSVRGVIQKLRAFEMFCQMYPEMVEKVVLIQVTSPAYAHSAKIEKKVNEIIAHINGTYGMLHFTPVQHYPQQIARDEYFALLRVADLALITSVRDGMNTTSLEYVVCQQDSHGPLILSEFTGTAGMLTDSIMVNPWDSVGVANAIHACLVMKPQRKAELEAKLYKHVTTHTIQAWVSQFLSRLVSTLASEDHSHMTPVLDRPLMHASYLAATQRIFMFDYDGTLAPIVKEPSLAIPHPRVLDALARLAADPRNQVWIISGRDQAFLEQHLGHIPRLGLSAEHGCFMRRIGSKDWVNLTETFDMSWQKDVMDIFQYYTERTQGSFIERKRAAVTWHYRRADPEYGAFQARECQNHLENTVTPKYDVEVMTGKANLEVRPRFVNKGEIAKGLVYEYKISDGTPATPDFVLCMGDDSTDEDMFRALRKVDTLDQDKTFTVTIGPSSKMTTATWHLMDPAEVVKTVAELVGSIDVRQEMGSSIVHETKLR</sequence>
<dbReference type="Proteomes" id="UP001433508">
    <property type="component" value="Unassembled WGS sequence"/>
</dbReference>
<evidence type="ECO:0000313" key="2">
    <source>
        <dbReference type="Proteomes" id="UP001433508"/>
    </source>
</evidence>
<keyword evidence="2" id="KW-1185">Reference proteome</keyword>
<dbReference type="EMBL" id="MU971358">
    <property type="protein sequence ID" value="KAK9238283.1"/>
    <property type="molecule type" value="Genomic_DNA"/>
</dbReference>
<name>A0ACC3T305_LIPKO</name>